<reference evidence="1 2" key="1">
    <citation type="submission" date="2019-07" db="EMBL/GenBank/DDBJ databases">
        <authorList>
            <person name="Hibberd C M."/>
            <person name="Gehrig L. J."/>
            <person name="Chang H.-W."/>
            <person name="Venkatesh S."/>
        </authorList>
    </citation>
    <scope>NUCLEOTIDE SEQUENCE [LARGE SCALE GENOMIC DNA]</scope>
    <source>
        <strain evidence="1">Blautia_luti_SSTS_Bg7063</strain>
    </source>
</reference>
<gene>
    <name evidence="1" type="ORF">RSSSTS7063_02974</name>
</gene>
<protein>
    <submittedName>
        <fullName evidence="1">Uncharacterized protein</fullName>
    </submittedName>
</protein>
<sequence>MENTQIAMITTTMIPSTMFVLRYPVANAAPVASLEPEKKYTIGSTNREDVSDPRFENTVRVVEILVRSVADADREDTIGAIGIFTRV</sequence>
<dbReference type="EMBL" id="CABHNW010000060">
    <property type="protein sequence ID" value="VUX36177.1"/>
    <property type="molecule type" value="Genomic_DNA"/>
</dbReference>
<accession>A0A564VVB1</accession>
<dbReference type="AlphaFoldDB" id="A0A564VVB1"/>
<keyword evidence="2" id="KW-1185">Reference proteome</keyword>
<organism evidence="1 2">
    <name type="scientific">Blautia luti</name>
    <dbReference type="NCBI Taxonomy" id="89014"/>
    <lineage>
        <taxon>Bacteria</taxon>
        <taxon>Bacillati</taxon>
        <taxon>Bacillota</taxon>
        <taxon>Clostridia</taxon>
        <taxon>Lachnospirales</taxon>
        <taxon>Lachnospiraceae</taxon>
        <taxon>Blautia</taxon>
    </lineage>
</organism>
<proteinExistence type="predicted"/>
<dbReference type="Proteomes" id="UP000408482">
    <property type="component" value="Unassembled WGS sequence"/>
</dbReference>
<name>A0A564VVB1_9FIRM</name>
<evidence type="ECO:0000313" key="2">
    <source>
        <dbReference type="Proteomes" id="UP000408482"/>
    </source>
</evidence>
<evidence type="ECO:0000313" key="1">
    <source>
        <dbReference type="EMBL" id="VUX36177.1"/>
    </source>
</evidence>